<accession>A0ABS3G017</accession>
<keyword evidence="2" id="KW-1185">Reference proteome</keyword>
<gene>
    <name evidence="1" type="ORF">J0895_24710</name>
</gene>
<evidence type="ECO:0000313" key="2">
    <source>
        <dbReference type="Proteomes" id="UP000664844"/>
    </source>
</evidence>
<organism evidence="1 2">
    <name type="scientific">Phormidium pseudopriestleyi FRX01</name>
    <dbReference type="NCBI Taxonomy" id="1759528"/>
    <lineage>
        <taxon>Bacteria</taxon>
        <taxon>Bacillati</taxon>
        <taxon>Cyanobacteriota</taxon>
        <taxon>Cyanophyceae</taxon>
        <taxon>Oscillatoriophycideae</taxon>
        <taxon>Oscillatoriales</taxon>
        <taxon>Oscillatoriaceae</taxon>
        <taxon>Phormidium</taxon>
    </lineage>
</organism>
<comment type="caution">
    <text evidence="1">The sequence shown here is derived from an EMBL/GenBank/DDBJ whole genome shotgun (WGS) entry which is preliminary data.</text>
</comment>
<dbReference type="EMBL" id="JAFLQW010000661">
    <property type="protein sequence ID" value="MBO0352226.1"/>
    <property type="molecule type" value="Genomic_DNA"/>
</dbReference>
<name>A0ABS3G017_9CYAN</name>
<protein>
    <submittedName>
        <fullName evidence="1">Uncharacterized protein</fullName>
    </submittedName>
</protein>
<proteinExistence type="predicted"/>
<sequence length="79" mass="8680">MLVNLVDWANRSRSSVLDRFASSLAAVFVEGFGCDAIALVSHFIYRPRGVVQEFYHEGGLIYCRSVAGRFPSSPGVNGR</sequence>
<dbReference type="RefSeq" id="WP_207090640.1">
    <property type="nucleotide sequence ID" value="NZ_JAFLQW010000661.1"/>
</dbReference>
<reference evidence="1 2" key="1">
    <citation type="submission" date="2021-03" db="EMBL/GenBank/DDBJ databases">
        <title>Metabolic Capacity of the Antarctic Cyanobacterium Phormidium pseudopriestleyi that Sustains Oxygenic Photosynthesis in the Presence of Hydrogen Sulfide.</title>
        <authorList>
            <person name="Lumian J.E."/>
            <person name="Jungblut A.D."/>
            <person name="Dillon M.L."/>
            <person name="Hawes I."/>
            <person name="Doran P.T."/>
            <person name="Mackey T.J."/>
            <person name="Dick G.J."/>
            <person name="Grettenberger C.L."/>
            <person name="Sumner D.Y."/>
        </authorList>
    </citation>
    <scope>NUCLEOTIDE SEQUENCE [LARGE SCALE GENOMIC DNA]</scope>
    <source>
        <strain evidence="1 2">FRX01</strain>
    </source>
</reference>
<dbReference type="Proteomes" id="UP000664844">
    <property type="component" value="Unassembled WGS sequence"/>
</dbReference>
<evidence type="ECO:0000313" key="1">
    <source>
        <dbReference type="EMBL" id="MBO0352226.1"/>
    </source>
</evidence>
<feature type="non-terminal residue" evidence="1">
    <location>
        <position position="79"/>
    </location>
</feature>